<evidence type="ECO:0000313" key="2">
    <source>
        <dbReference type="EMBL" id="OGG71679.1"/>
    </source>
</evidence>
<gene>
    <name evidence="2" type="ORF">A3A35_00750</name>
</gene>
<dbReference type="Proteomes" id="UP000179115">
    <property type="component" value="Unassembled WGS sequence"/>
</dbReference>
<dbReference type="AlphaFoldDB" id="A0A1F6EDD2"/>
<comment type="caution">
    <text evidence="2">The sequence shown here is derived from an EMBL/GenBank/DDBJ whole genome shotgun (WGS) entry which is preliminary data.</text>
</comment>
<reference evidence="2 3" key="1">
    <citation type="journal article" date="2016" name="Nat. Commun.">
        <title>Thousands of microbial genomes shed light on interconnected biogeochemical processes in an aquifer system.</title>
        <authorList>
            <person name="Anantharaman K."/>
            <person name="Brown C.T."/>
            <person name="Hug L.A."/>
            <person name="Sharon I."/>
            <person name="Castelle C.J."/>
            <person name="Probst A.J."/>
            <person name="Thomas B.C."/>
            <person name="Singh A."/>
            <person name="Wilkins M.J."/>
            <person name="Karaoz U."/>
            <person name="Brodie E.L."/>
            <person name="Williams K.H."/>
            <person name="Hubbard S.S."/>
            <person name="Banfield J.F."/>
        </authorList>
    </citation>
    <scope>NUCLEOTIDE SEQUENCE [LARGE SCALE GENOMIC DNA]</scope>
</reference>
<evidence type="ECO:0000313" key="3">
    <source>
        <dbReference type="Proteomes" id="UP000179115"/>
    </source>
</evidence>
<accession>A0A1F6EDD2</accession>
<feature type="signal peptide" evidence="1">
    <location>
        <begin position="1"/>
        <end position="19"/>
    </location>
</feature>
<dbReference type="STRING" id="1798508.A3A35_00750"/>
<feature type="chain" id="PRO_5009524127" evidence="1">
    <location>
        <begin position="20"/>
        <end position="88"/>
    </location>
</feature>
<organism evidence="2 3">
    <name type="scientific">Candidatus Kaiserbacteria bacterium RIFCSPLOWO2_01_FULL_51_21</name>
    <dbReference type="NCBI Taxonomy" id="1798508"/>
    <lineage>
        <taxon>Bacteria</taxon>
        <taxon>Candidatus Kaiseribacteriota</taxon>
    </lineage>
</organism>
<sequence>MRIPAVFIVGALLVAPANAHIDPTRQLTDACDEWEEVNFYELEILTLEKLKEFLPEHQTEKLYKVLEEKRRDARRCNSAHEAPPTIRK</sequence>
<name>A0A1F6EDD2_9BACT</name>
<evidence type="ECO:0000256" key="1">
    <source>
        <dbReference type="SAM" id="SignalP"/>
    </source>
</evidence>
<protein>
    <submittedName>
        <fullName evidence="2">Uncharacterized protein</fullName>
    </submittedName>
</protein>
<keyword evidence="1" id="KW-0732">Signal</keyword>
<proteinExistence type="predicted"/>
<dbReference type="EMBL" id="MFLV01000011">
    <property type="protein sequence ID" value="OGG71679.1"/>
    <property type="molecule type" value="Genomic_DNA"/>
</dbReference>